<keyword evidence="3" id="KW-1185">Reference proteome</keyword>
<dbReference type="AlphaFoldDB" id="A0A917MN43"/>
<dbReference type="EMBL" id="BMJY01000003">
    <property type="protein sequence ID" value="GGH38786.1"/>
    <property type="molecule type" value="Genomic_DNA"/>
</dbReference>
<proteinExistence type="predicted"/>
<evidence type="ECO:0000259" key="1">
    <source>
        <dbReference type="Pfam" id="PF00535"/>
    </source>
</evidence>
<dbReference type="Gene3D" id="3.90.550.10">
    <property type="entry name" value="Spore Coat Polysaccharide Biosynthesis Protein SpsA, Chain A"/>
    <property type="match status" value="1"/>
</dbReference>
<organism evidence="2 3">
    <name type="scientific">Microbacterium album</name>
    <dbReference type="NCBI Taxonomy" id="2053191"/>
    <lineage>
        <taxon>Bacteria</taxon>
        <taxon>Bacillati</taxon>
        <taxon>Actinomycetota</taxon>
        <taxon>Actinomycetes</taxon>
        <taxon>Micrococcales</taxon>
        <taxon>Microbacteriaceae</taxon>
        <taxon>Microbacterium</taxon>
    </lineage>
</organism>
<feature type="domain" description="Glycosyltransferase 2-like" evidence="1">
    <location>
        <begin position="54"/>
        <end position="147"/>
    </location>
</feature>
<dbReference type="Pfam" id="PF00535">
    <property type="entry name" value="Glycos_transf_2"/>
    <property type="match status" value="1"/>
</dbReference>
<reference evidence="2" key="1">
    <citation type="journal article" date="2014" name="Int. J. Syst. Evol. Microbiol.">
        <title>Complete genome sequence of Corynebacterium casei LMG S-19264T (=DSM 44701T), isolated from a smear-ripened cheese.</title>
        <authorList>
            <consortium name="US DOE Joint Genome Institute (JGI-PGF)"/>
            <person name="Walter F."/>
            <person name="Albersmeier A."/>
            <person name="Kalinowski J."/>
            <person name="Ruckert C."/>
        </authorList>
    </citation>
    <scope>NUCLEOTIDE SEQUENCE</scope>
    <source>
        <strain evidence="2">CGMCC 1.15794</strain>
    </source>
</reference>
<dbReference type="InterPro" id="IPR029044">
    <property type="entry name" value="Nucleotide-diphossugar_trans"/>
</dbReference>
<dbReference type="RefSeq" id="WP_229663079.1">
    <property type="nucleotide sequence ID" value="NZ_BMJY01000003.1"/>
</dbReference>
<gene>
    <name evidence="2" type="ORF">GCM10010921_09580</name>
</gene>
<dbReference type="Proteomes" id="UP000657592">
    <property type="component" value="Unassembled WGS sequence"/>
</dbReference>
<protein>
    <recommendedName>
        <fullName evidence="1">Glycosyltransferase 2-like domain-containing protein</fullName>
    </recommendedName>
</protein>
<name>A0A917MN43_9MICO</name>
<dbReference type="InterPro" id="IPR001173">
    <property type="entry name" value="Glyco_trans_2-like"/>
</dbReference>
<sequence length="341" mass="37758">MTDGRLPSMRPPAMRAAARPAGIAAEYVLPLRWGSDEGLAELTAYLGRLREWVDVTVVDGSDAPRFAAHARAWRGLVRHVPVAVTEGANGKVRGVLTGIGIARHEAIVIADDDVRYEYESLSAVVEQLRTADLVKPQNHFVPLPWHARWDTARTLLNRGLSADYPGTYAVRRSTITATGGYDADVLFENLELERTVRAAGGRVCTRSDILVARRPPSARHFLSQRVRQAYDSWAQPWRLALEASILPVAVCLRRRPAALFAVVAVLLAVAERGRRRHGGRTVFPASSLLWVPVWLAERGLATWVAILLRLRGGVRYNGRRLARAAHSARAIRRRLRADHPG</sequence>
<evidence type="ECO:0000313" key="3">
    <source>
        <dbReference type="Proteomes" id="UP000657592"/>
    </source>
</evidence>
<evidence type="ECO:0000313" key="2">
    <source>
        <dbReference type="EMBL" id="GGH38786.1"/>
    </source>
</evidence>
<reference evidence="2" key="2">
    <citation type="submission" date="2020-09" db="EMBL/GenBank/DDBJ databases">
        <authorList>
            <person name="Sun Q."/>
            <person name="Zhou Y."/>
        </authorList>
    </citation>
    <scope>NUCLEOTIDE SEQUENCE</scope>
    <source>
        <strain evidence="2">CGMCC 1.15794</strain>
    </source>
</reference>
<accession>A0A917MN43</accession>
<dbReference type="SUPFAM" id="SSF53448">
    <property type="entry name" value="Nucleotide-diphospho-sugar transferases"/>
    <property type="match status" value="1"/>
</dbReference>
<comment type="caution">
    <text evidence="2">The sequence shown here is derived from an EMBL/GenBank/DDBJ whole genome shotgun (WGS) entry which is preliminary data.</text>
</comment>